<dbReference type="PANTHER" id="PTHR10000">
    <property type="entry name" value="PHOSPHOSERINE PHOSPHATASE"/>
    <property type="match status" value="1"/>
</dbReference>
<dbReference type="InterPro" id="IPR023214">
    <property type="entry name" value="HAD_sf"/>
</dbReference>
<dbReference type="Proteomes" id="UP000051927">
    <property type="component" value="Unassembled WGS sequence"/>
</dbReference>
<protein>
    <submittedName>
        <fullName evidence="1">HAD-superfamily hydrolase, subfamily IIB family</fullName>
    </submittedName>
</protein>
<dbReference type="InterPro" id="IPR006379">
    <property type="entry name" value="HAD-SF_hydro_IIB"/>
</dbReference>
<dbReference type="InterPro" id="IPR036412">
    <property type="entry name" value="HAD-like_sf"/>
</dbReference>
<keyword evidence="2" id="KW-1185">Reference proteome</keyword>
<name>A0ABR5PY64_9ACTN</name>
<evidence type="ECO:0000313" key="2">
    <source>
        <dbReference type="Proteomes" id="UP000051927"/>
    </source>
</evidence>
<comment type="caution">
    <text evidence="1">The sequence shown here is derived from an EMBL/GenBank/DDBJ whole genome shotgun (WGS) entry which is preliminary data.</text>
</comment>
<proteinExistence type="predicted"/>
<dbReference type="Gene3D" id="3.40.50.1000">
    <property type="entry name" value="HAD superfamily/HAD-like"/>
    <property type="match status" value="1"/>
</dbReference>
<dbReference type="EMBL" id="JQCP01000004">
    <property type="protein sequence ID" value="KRO01432.1"/>
    <property type="molecule type" value="Genomic_DNA"/>
</dbReference>
<dbReference type="SUPFAM" id="SSF56784">
    <property type="entry name" value="HAD-like"/>
    <property type="match status" value="1"/>
</dbReference>
<evidence type="ECO:0000313" key="1">
    <source>
        <dbReference type="EMBL" id="KRO01432.1"/>
    </source>
</evidence>
<organism evidence="1 2">
    <name type="scientific">Lancefieldella rimae</name>
    <dbReference type="NCBI Taxonomy" id="1383"/>
    <lineage>
        <taxon>Bacteria</taxon>
        <taxon>Bacillati</taxon>
        <taxon>Actinomycetota</taxon>
        <taxon>Coriobacteriia</taxon>
        <taxon>Coriobacteriales</taxon>
        <taxon>Atopobiaceae</taxon>
        <taxon>Lancefieldella</taxon>
    </lineage>
</organism>
<dbReference type="GO" id="GO:0016787">
    <property type="term" value="F:hydrolase activity"/>
    <property type="evidence" value="ECO:0007669"/>
    <property type="project" value="UniProtKB-KW"/>
</dbReference>
<reference evidence="1 2" key="1">
    <citation type="journal article" date="2015" name="Genome Announc.">
        <title>Expanding the biotechnology potential of lactobacilli through comparative genomics of 213 strains and associated genera.</title>
        <authorList>
            <person name="Sun Z."/>
            <person name="Harris H.M."/>
            <person name="McCann A."/>
            <person name="Guo C."/>
            <person name="Argimon S."/>
            <person name="Zhang W."/>
            <person name="Yang X."/>
            <person name="Jeffery I.B."/>
            <person name="Cooney J.C."/>
            <person name="Kagawa T.F."/>
            <person name="Liu W."/>
            <person name="Song Y."/>
            <person name="Salvetti E."/>
            <person name="Wrobel A."/>
            <person name="Rasinkangas P."/>
            <person name="Parkhill J."/>
            <person name="Rea M.C."/>
            <person name="O'Sullivan O."/>
            <person name="Ritari J."/>
            <person name="Douillard F.P."/>
            <person name="Paul Ross R."/>
            <person name="Yang R."/>
            <person name="Briner A.E."/>
            <person name="Felis G.E."/>
            <person name="de Vos W.M."/>
            <person name="Barrangou R."/>
            <person name="Klaenhammer T.R."/>
            <person name="Caufield P.W."/>
            <person name="Cui Y."/>
            <person name="Zhang H."/>
            <person name="O'Toole P.W."/>
        </authorList>
    </citation>
    <scope>NUCLEOTIDE SEQUENCE [LARGE SCALE GENOMIC DNA]</scope>
    <source>
        <strain evidence="1 2">DSM 7090</strain>
    </source>
</reference>
<gene>
    <name evidence="1" type="ORF">IV60_GL001297</name>
</gene>
<dbReference type="Gene3D" id="3.30.1240.10">
    <property type="match status" value="1"/>
</dbReference>
<keyword evidence="1" id="KW-0378">Hydrolase</keyword>
<dbReference type="Pfam" id="PF08282">
    <property type="entry name" value="Hydrolase_3"/>
    <property type="match status" value="1"/>
</dbReference>
<dbReference type="NCBIfam" id="TIGR01484">
    <property type="entry name" value="HAD-SF-IIB"/>
    <property type="match status" value="1"/>
</dbReference>
<dbReference type="InterPro" id="IPR000150">
    <property type="entry name" value="Cof"/>
</dbReference>
<sequence length="312" mass="34061">MSRGGLLSSALPDNELPLSELVAKKQIWMKSSHPSNLQVNIVFSDMDDTLLSNDKSISDKNLEVLDYLAKQGIPFVPTSGRALSLLPHEVLAHPASRYAITADGATVNDLRTEEVLYKSHVKKEDALALFELMKDLPVTFDVFSGGRAYTDNARREQMKLFRLPGHHKEFMLQSRIPYEGSPRDFIAALDDIERLGSYWSEDMDAQVRPRVEAALAEVGAFSVTSSMGVGAEILAKGTSKGTALLWLCKHLGLSVATAAAFGDADNDKEMLATAGIGVAIGNGNENVLRAARFVTYSNEESGEGRFLEWALL</sequence>
<dbReference type="PANTHER" id="PTHR10000:SF8">
    <property type="entry name" value="HAD SUPERFAMILY HYDROLASE-LIKE, TYPE 3"/>
    <property type="match status" value="1"/>
</dbReference>
<accession>A0ABR5PY64</accession>
<dbReference type="NCBIfam" id="TIGR00099">
    <property type="entry name" value="Cof-subfamily"/>
    <property type="match status" value="1"/>
</dbReference>